<reference evidence="12" key="2">
    <citation type="journal article" date="2021" name="Sci. Rep.">
        <title>The distribution of antibiotic resistance genes in chicken gut microbiota commensals.</title>
        <authorList>
            <person name="Juricova H."/>
            <person name="Matiasovicova J."/>
            <person name="Kubasova T."/>
            <person name="Cejkova D."/>
            <person name="Rychlik I."/>
        </authorList>
    </citation>
    <scope>NUCLEOTIDE SEQUENCE</scope>
    <source>
        <strain evidence="12">An582</strain>
    </source>
</reference>
<dbReference type="Gene3D" id="1.10.10.10">
    <property type="entry name" value="Winged helix-like DNA-binding domain superfamily/Winged helix DNA-binding domain"/>
    <property type="match status" value="1"/>
</dbReference>
<proteinExistence type="predicted"/>
<dbReference type="SUPFAM" id="SSF52172">
    <property type="entry name" value="CheY-like"/>
    <property type="match status" value="1"/>
</dbReference>
<accession>A0A938XBE7</accession>
<reference evidence="12" key="1">
    <citation type="submission" date="2020-08" db="EMBL/GenBank/DDBJ databases">
        <authorList>
            <person name="Cejkova D."/>
            <person name="Kubasova T."/>
            <person name="Jahodarova E."/>
            <person name="Rychlik I."/>
        </authorList>
    </citation>
    <scope>NUCLEOTIDE SEQUENCE</scope>
    <source>
        <strain evidence="12">An582</strain>
    </source>
</reference>
<dbReference type="PROSITE" id="PS50110">
    <property type="entry name" value="RESPONSE_REGULATORY"/>
    <property type="match status" value="1"/>
</dbReference>
<keyword evidence="3" id="KW-0902">Two-component regulatory system</keyword>
<dbReference type="PROSITE" id="PS51755">
    <property type="entry name" value="OMPR_PHOB"/>
    <property type="match status" value="1"/>
</dbReference>
<evidence type="ECO:0000259" key="11">
    <source>
        <dbReference type="PROSITE" id="PS51755"/>
    </source>
</evidence>
<dbReference type="RefSeq" id="WP_204905680.1">
    <property type="nucleotide sequence ID" value="NZ_JACJKS010000003.1"/>
</dbReference>
<evidence type="ECO:0000259" key="10">
    <source>
        <dbReference type="PROSITE" id="PS50110"/>
    </source>
</evidence>
<dbReference type="EMBL" id="JACJKS010000003">
    <property type="protein sequence ID" value="MBM6947629.1"/>
    <property type="molecule type" value="Genomic_DNA"/>
</dbReference>
<feature type="domain" description="Response regulatory" evidence="10">
    <location>
        <begin position="4"/>
        <end position="117"/>
    </location>
</feature>
<dbReference type="Pfam" id="PF00072">
    <property type="entry name" value="Response_reg"/>
    <property type="match status" value="1"/>
</dbReference>
<dbReference type="Pfam" id="PF00486">
    <property type="entry name" value="Trans_reg_C"/>
    <property type="match status" value="1"/>
</dbReference>
<dbReference type="GO" id="GO:0006355">
    <property type="term" value="P:regulation of DNA-templated transcription"/>
    <property type="evidence" value="ECO:0007669"/>
    <property type="project" value="InterPro"/>
</dbReference>
<dbReference type="SUPFAM" id="SSF46894">
    <property type="entry name" value="C-terminal effector domain of the bipartite response regulators"/>
    <property type="match status" value="1"/>
</dbReference>
<sequence>MSVKIGIIEDDAALREGLVMAFELEGYETASAGSFREGQTLLETGGLDAVILDCNLPGGSGFDLVRMLRGTSDLPVLMLTARSSELDEVKGLELGVDDFMSKPFSLAVLQARVRKMLKKREEPLVLSSGDITVDLRKGEARRGKEKLLLSGTEQKLLSCFLAHPGQILTKEQLLGHIWDTDGNYVDENTLAVAIRRLRVKVEEDPGNPERIRTVHGRGYRWQEKGRGV</sequence>
<dbReference type="PANTHER" id="PTHR48111">
    <property type="entry name" value="REGULATOR OF RPOS"/>
    <property type="match status" value="1"/>
</dbReference>
<comment type="function">
    <text evidence="7">May play the central regulatory role in sporulation. It may be an element of the effector pathway responsible for the activation of sporulation genes in response to nutritional stress. Spo0A may act in concert with spo0H (a sigma factor) to control the expression of some genes that are critical to the sporulation process.</text>
</comment>
<dbReference type="InterPro" id="IPR001867">
    <property type="entry name" value="OmpR/PhoB-type_DNA-bd"/>
</dbReference>
<dbReference type="SMART" id="SM00448">
    <property type="entry name" value="REC"/>
    <property type="match status" value="1"/>
</dbReference>
<evidence type="ECO:0000256" key="9">
    <source>
        <dbReference type="PROSITE-ProRule" id="PRU01091"/>
    </source>
</evidence>
<dbReference type="InterPro" id="IPR001789">
    <property type="entry name" value="Sig_transdc_resp-reg_receiver"/>
</dbReference>
<feature type="domain" description="OmpR/PhoB-type" evidence="11">
    <location>
        <begin position="123"/>
        <end position="223"/>
    </location>
</feature>
<evidence type="ECO:0000313" key="13">
    <source>
        <dbReference type="Proteomes" id="UP000705508"/>
    </source>
</evidence>
<evidence type="ECO:0000256" key="3">
    <source>
        <dbReference type="ARBA" id="ARBA00023012"/>
    </source>
</evidence>
<evidence type="ECO:0000313" key="12">
    <source>
        <dbReference type="EMBL" id="MBM6947629.1"/>
    </source>
</evidence>
<evidence type="ECO:0000256" key="5">
    <source>
        <dbReference type="ARBA" id="ARBA00023125"/>
    </source>
</evidence>
<dbReference type="InterPro" id="IPR039420">
    <property type="entry name" value="WalR-like"/>
</dbReference>
<organism evidence="12 13">
    <name type="scientific">Mordavella massiliensis</name>
    <dbReference type="NCBI Taxonomy" id="1871024"/>
    <lineage>
        <taxon>Bacteria</taxon>
        <taxon>Bacillati</taxon>
        <taxon>Bacillota</taxon>
        <taxon>Clostridia</taxon>
        <taxon>Eubacteriales</taxon>
        <taxon>Clostridiaceae</taxon>
        <taxon>Mordavella</taxon>
    </lineage>
</organism>
<keyword evidence="5 9" id="KW-0238">DNA-binding</keyword>
<evidence type="ECO:0000256" key="4">
    <source>
        <dbReference type="ARBA" id="ARBA00023015"/>
    </source>
</evidence>
<dbReference type="GO" id="GO:0032993">
    <property type="term" value="C:protein-DNA complex"/>
    <property type="evidence" value="ECO:0007669"/>
    <property type="project" value="TreeGrafter"/>
</dbReference>
<evidence type="ECO:0000256" key="2">
    <source>
        <dbReference type="ARBA" id="ARBA00022553"/>
    </source>
</evidence>
<feature type="modified residue" description="4-aspartylphosphate" evidence="8">
    <location>
        <position position="53"/>
    </location>
</feature>
<dbReference type="InterPro" id="IPR036388">
    <property type="entry name" value="WH-like_DNA-bd_sf"/>
</dbReference>
<gene>
    <name evidence="12" type="ORF">H6A20_02985</name>
</gene>
<evidence type="ECO:0000256" key="1">
    <source>
        <dbReference type="ARBA" id="ARBA00018672"/>
    </source>
</evidence>
<feature type="DNA-binding region" description="OmpR/PhoB-type" evidence="9">
    <location>
        <begin position="123"/>
        <end position="223"/>
    </location>
</feature>
<evidence type="ECO:0000256" key="7">
    <source>
        <dbReference type="ARBA" id="ARBA00024867"/>
    </source>
</evidence>
<dbReference type="CDD" id="cd00383">
    <property type="entry name" value="trans_reg_C"/>
    <property type="match status" value="1"/>
</dbReference>
<dbReference type="Proteomes" id="UP000705508">
    <property type="component" value="Unassembled WGS sequence"/>
</dbReference>
<dbReference type="GO" id="GO:0000976">
    <property type="term" value="F:transcription cis-regulatory region binding"/>
    <property type="evidence" value="ECO:0007669"/>
    <property type="project" value="TreeGrafter"/>
</dbReference>
<keyword evidence="4" id="KW-0805">Transcription regulation</keyword>
<dbReference type="InterPro" id="IPR011006">
    <property type="entry name" value="CheY-like_superfamily"/>
</dbReference>
<name>A0A938XBE7_9CLOT</name>
<dbReference type="GO" id="GO:0005829">
    <property type="term" value="C:cytosol"/>
    <property type="evidence" value="ECO:0007669"/>
    <property type="project" value="TreeGrafter"/>
</dbReference>
<protein>
    <recommendedName>
        <fullName evidence="1">Stage 0 sporulation protein A homolog</fullName>
    </recommendedName>
</protein>
<dbReference type="GO" id="GO:0000156">
    <property type="term" value="F:phosphorelay response regulator activity"/>
    <property type="evidence" value="ECO:0007669"/>
    <property type="project" value="TreeGrafter"/>
</dbReference>
<keyword evidence="6" id="KW-0804">Transcription</keyword>
<keyword evidence="2 8" id="KW-0597">Phosphoprotein</keyword>
<dbReference type="SMART" id="SM00862">
    <property type="entry name" value="Trans_reg_C"/>
    <property type="match status" value="1"/>
</dbReference>
<dbReference type="InterPro" id="IPR016032">
    <property type="entry name" value="Sig_transdc_resp-reg_C-effctor"/>
</dbReference>
<dbReference type="Gene3D" id="3.40.50.2300">
    <property type="match status" value="1"/>
</dbReference>
<dbReference type="AlphaFoldDB" id="A0A938XBE7"/>
<evidence type="ECO:0000256" key="8">
    <source>
        <dbReference type="PROSITE-ProRule" id="PRU00169"/>
    </source>
</evidence>
<comment type="caution">
    <text evidence="12">The sequence shown here is derived from an EMBL/GenBank/DDBJ whole genome shotgun (WGS) entry which is preliminary data.</text>
</comment>
<evidence type="ECO:0000256" key="6">
    <source>
        <dbReference type="ARBA" id="ARBA00023163"/>
    </source>
</evidence>
<dbReference type="PANTHER" id="PTHR48111:SF1">
    <property type="entry name" value="TWO-COMPONENT RESPONSE REGULATOR ORR33"/>
    <property type="match status" value="1"/>
</dbReference>